<dbReference type="InterPro" id="IPR016032">
    <property type="entry name" value="Sig_transdc_resp-reg_C-effctor"/>
</dbReference>
<accession>A0A510UKB0</accession>
<dbReference type="Gene3D" id="1.10.10.10">
    <property type="entry name" value="Winged helix-like DNA-binding domain superfamily/Winged helix DNA-binding domain"/>
    <property type="match status" value="1"/>
</dbReference>
<dbReference type="SMART" id="SM00862">
    <property type="entry name" value="Trans_reg_C"/>
    <property type="match status" value="1"/>
</dbReference>
<protein>
    <submittedName>
        <fullName evidence="5">Transcriptional regulator</fullName>
    </submittedName>
</protein>
<organism evidence="5 6">
    <name type="scientific">Aliivibrio fischeri</name>
    <name type="common">Vibrio fischeri</name>
    <dbReference type="NCBI Taxonomy" id="668"/>
    <lineage>
        <taxon>Bacteria</taxon>
        <taxon>Pseudomonadati</taxon>
        <taxon>Pseudomonadota</taxon>
        <taxon>Gammaproteobacteria</taxon>
        <taxon>Vibrionales</taxon>
        <taxon>Vibrionaceae</taxon>
        <taxon>Aliivibrio</taxon>
    </lineage>
</organism>
<dbReference type="CDD" id="cd00383">
    <property type="entry name" value="trans_reg_C"/>
    <property type="match status" value="1"/>
</dbReference>
<dbReference type="PROSITE" id="PS51755">
    <property type="entry name" value="OMPR_PHOB"/>
    <property type="match status" value="1"/>
</dbReference>
<dbReference type="AlphaFoldDB" id="A0A510UKB0"/>
<keyword evidence="3" id="KW-0472">Membrane</keyword>
<keyword evidence="3" id="KW-1133">Transmembrane helix</keyword>
<dbReference type="InterPro" id="IPR001867">
    <property type="entry name" value="OmpR/PhoB-type_DNA-bd"/>
</dbReference>
<feature type="domain" description="OmpR/PhoB-type" evidence="4">
    <location>
        <begin position="4"/>
        <end position="102"/>
    </location>
</feature>
<dbReference type="SUPFAM" id="SSF46894">
    <property type="entry name" value="C-terminal effector domain of the bipartite response regulators"/>
    <property type="match status" value="1"/>
</dbReference>
<evidence type="ECO:0000313" key="5">
    <source>
        <dbReference type="EMBL" id="GEK13355.1"/>
    </source>
</evidence>
<dbReference type="InterPro" id="IPR036388">
    <property type="entry name" value="WH-like_DNA-bd_sf"/>
</dbReference>
<dbReference type="GO" id="GO:0003677">
    <property type="term" value="F:DNA binding"/>
    <property type="evidence" value="ECO:0007669"/>
    <property type="project" value="UniProtKB-UniRule"/>
</dbReference>
<reference evidence="5 6" key="1">
    <citation type="submission" date="2019-07" db="EMBL/GenBank/DDBJ databases">
        <title>Whole genome shotgun sequence of Aliivibrio fischeri NBRC 101058.</title>
        <authorList>
            <person name="Hosoyama A."/>
            <person name="Uohara A."/>
            <person name="Ohji S."/>
            <person name="Ichikawa N."/>
        </authorList>
    </citation>
    <scope>NUCLEOTIDE SEQUENCE [LARGE SCALE GENOMIC DNA]</scope>
    <source>
        <strain evidence="5 6">NBRC 101058</strain>
    </source>
</reference>
<gene>
    <name evidence="5" type="ORF">AFI02nite_13910</name>
</gene>
<feature type="transmembrane region" description="Helical" evidence="3">
    <location>
        <begin position="112"/>
        <end position="132"/>
    </location>
</feature>
<evidence type="ECO:0000256" key="2">
    <source>
        <dbReference type="PROSITE-ProRule" id="PRU01091"/>
    </source>
</evidence>
<dbReference type="RefSeq" id="WP_146863125.1">
    <property type="nucleotide sequence ID" value="NZ_BJTZ01000006.1"/>
</dbReference>
<evidence type="ECO:0000256" key="1">
    <source>
        <dbReference type="ARBA" id="ARBA00023125"/>
    </source>
</evidence>
<keyword evidence="1 2" id="KW-0238">DNA-binding</keyword>
<dbReference type="GO" id="GO:0000160">
    <property type="term" value="P:phosphorelay signal transduction system"/>
    <property type="evidence" value="ECO:0007669"/>
    <property type="project" value="InterPro"/>
</dbReference>
<keyword evidence="3" id="KW-0812">Transmembrane</keyword>
<comment type="caution">
    <text evidence="5">The sequence shown here is derived from an EMBL/GenBank/DDBJ whole genome shotgun (WGS) entry which is preliminary data.</text>
</comment>
<evidence type="ECO:0000313" key="6">
    <source>
        <dbReference type="Proteomes" id="UP000321787"/>
    </source>
</evidence>
<evidence type="ECO:0000256" key="3">
    <source>
        <dbReference type="SAM" id="Phobius"/>
    </source>
</evidence>
<sequence>MNKKEIVKTQNLTIDYSSLTVVINSTKEEIKISLNEANLLFLLYSNPNKIYTKDEIYTQCWEDGSVANSVVTQTISLLRKKFLTHNISIIDTIKNKGYKSGDRLLSKPIKKFYFLFFSVLILVSLFLIFPIFKQVAPSSITQNLNKVSDNIYMLSTSKPIDITKLNIQPNYLYFLHLGEDKLSLSQCLFIEHKCNDVTNKIIFLETNEDNVEILINQNLTSDLEQDNNPIIQKDSDQDGNFNLHTNVQFTSNDDKDYIAFATYNFYFNLQEDKSYDLDMSINISETGYNGKYTYFSDFKAQFDKDTLISNVINEDEQSSLIQHGHIEDQTKLKMFPKTFKNDNKYNYLHFYIIDKGFSLTYSEQQDISFIVKEFY</sequence>
<dbReference type="Proteomes" id="UP000321787">
    <property type="component" value="Unassembled WGS sequence"/>
</dbReference>
<evidence type="ECO:0000259" key="4">
    <source>
        <dbReference type="PROSITE" id="PS51755"/>
    </source>
</evidence>
<name>A0A510UKB0_ALIFS</name>
<dbReference type="Pfam" id="PF00486">
    <property type="entry name" value="Trans_reg_C"/>
    <property type="match status" value="1"/>
</dbReference>
<feature type="DNA-binding region" description="OmpR/PhoB-type" evidence="2">
    <location>
        <begin position="4"/>
        <end position="102"/>
    </location>
</feature>
<proteinExistence type="predicted"/>
<dbReference type="GO" id="GO:0006355">
    <property type="term" value="P:regulation of DNA-templated transcription"/>
    <property type="evidence" value="ECO:0007669"/>
    <property type="project" value="InterPro"/>
</dbReference>
<dbReference type="EMBL" id="BJTZ01000006">
    <property type="protein sequence ID" value="GEK13355.1"/>
    <property type="molecule type" value="Genomic_DNA"/>
</dbReference>